<evidence type="ECO:0000256" key="3">
    <source>
        <dbReference type="ARBA" id="ARBA00012729"/>
    </source>
</evidence>
<feature type="chain" id="PRO_5012036347" description="chitinase" evidence="10">
    <location>
        <begin position="19"/>
        <end position="517"/>
    </location>
</feature>
<evidence type="ECO:0000256" key="8">
    <source>
        <dbReference type="ARBA" id="ARBA00023326"/>
    </source>
</evidence>
<dbReference type="GO" id="GO:0000272">
    <property type="term" value="P:polysaccharide catabolic process"/>
    <property type="evidence" value="ECO:0007669"/>
    <property type="project" value="UniProtKB-KW"/>
</dbReference>
<evidence type="ECO:0000256" key="5">
    <source>
        <dbReference type="ARBA" id="ARBA00023024"/>
    </source>
</evidence>
<organism evidence="13 14">
    <name type="scientific">Talaromyces atroroseus</name>
    <dbReference type="NCBI Taxonomy" id="1441469"/>
    <lineage>
        <taxon>Eukaryota</taxon>
        <taxon>Fungi</taxon>
        <taxon>Dikarya</taxon>
        <taxon>Ascomycota</taxon>
        <taxon>Pezizomycotina</taxon>
        <taxon>Eurotiomycetes</taxon>
        <taxon>Eurotiomycetidae</taxon>
        <taxon>Eurotiales</taxon>
        <taxon>Trichocomaceae</taxon>
        <taxon>Talaromyces</taxon>
        <taxon>Talaromyces sect. Trachyspermi</taxon>
    </lineage>
</organism>
<dbReference type="Gene3D" id="3.10.50.10">
    <property type="match status" value="1"/>
</dbReference>
<dbReference type="InterPro" id="IPR029070">
    <property type="entry name" value="Chitinase_insertion_sf"/>
</dbReference>
<evidence type="ECO:0000256" key="10">
    <source>
        <dbReference type="SAM" id="SignalP"/>
    </source>
</evidence>
<dbReference type="PROSITE" id="PS51910">
    <property type="entry name" value="GH18_2"/>
    <property type="match status" value="1"/>
</dbReference>
<protein>
    <recommendedName>
        <fullName evidence="3">chitinase</fullName>
        <ecNumber evidence="3">3.2.1.14</ecNumber>
    </recommendedName>
</protein>
<dbReference type="PANTHER" id="PTHR11177:SF317">
    <property type="entry name" value="CHITINASE 12-RELATED"/>
    <property type="match status" value="1"/>
</dbReference>
<dbReference type="InterPro" id="IPR018392">
    <property type="entry name" value="LysM"/>
</dbReference>
<keyword evidence="6" id="KW-0119">Carbohydrate metabolism</keyword>
<dbReference type="InterPro" id="IPR011583">
    <property type="entry name" value="Chitinase_II/V-like_cat"/>
</dbReference>
<dbReference type="STRING" id="1441469.A0A225AJD4"/>
<feature type="domain" description="LysM" evidence="11">
    <location>
        <begin position="466"/>
        <end position="512"/>
    </location>
</feature>
<keyword evidence="10" id="KW-0732">Signal</keyword>
<feature type="domain" description="GH18" evidence="12">
    <location>
        <begin position="37"/>
        <end position="404"/>
    </location>
</feature>
<dbReference type="Pfam" id="PF00704">
    <property type="entry name" value="Glyco_hydro_18"/>
    <property type="match status" value="1"/>
</dbReference>
<reference evidence="13 14" key="1">
    <citation type="submission" date="2015-06" db="EMBL/GenBank/DDBJ databases">
        <title>Talaromyces atroroseus IBT 11181 draft genome.</title>
        <authorList>
            <person name="Rasmussen K.B."/>
            <person name="Rasmussen S."/>
            <person name="Petersen B."/>
            <person name="Sicheritz-Ponten T."/>
            <person name="Mortensen U.H."/>
            <person name="Thrane U."/>
        </authorList>
    </citation>
    <scope>NUCLEOTIDE SEQUENCE [LARGE SCALE GENOMIC DNA]</scope>
    <source>
        <strain evidence="13 14">IBT 11181</strain>
    </source>
</reference>
<dbReference type="PROSITE" id="PS01095">
    <property type="entry name" value="GH18_1"/>
    <property type="match status" value="1"/>
</dbReference>
<evidence type="ECO:0000313" key="14">
    <source>
        <dbReference type="Proteomes" id="UP000214365"/>
    </source>
</evidence>
<keyword evidence="5" id="KW-0146">Chitin degradation</keyword>
<dbReference type="InterPro" id="IPR017853">
    <property type="entry name" value="GH"/>
</dbReference>
<dbReference type="OrthoDB" id="76388at2759"/>
<dbReference type="GO" id="GO:0006032">
    <property type="term" value="P:chitin catabolic process"/>
    <property type="evidence" value="ECO:0007669"/>
    <property type="project" value="UniProtKB-KW"/>
</dbReference>
<keyword evidence="4 9" id="KW-0378">Hydrolase</keyword>
<keyword evidence="8" id="KW-0624">Polysaccharide degradation</keyword>
<dbReference type="GO" id="GO:0008843">
    <property type="term" value="F:endochitinase activity"/>
    <property type="evidence" value="ECO:0007669"/>
    <property type="project" value="UniProtKB-EC"/>
</dbReference>
<dbReference type="InterPro" id="IPR001223">
    <property type="entry name" value="Glyco_hydro18_cat"/>
</dbReference>
<dbReference type="Proteomes" id="UP000214365">
    <property type="component" value="Unassembled WGS sequence"/>
</dbReference>
<dbReference type="Gene3D" id="3.20.20.80">
    <property type="entry name" value="Glycosidases"/>
    <property type="match status" value="1"/>
</dbReference>
<dbReference type="SMART" id="SM00257">
    <property type="entry name" value="LysM"/>
    <property type="match status" value="1"/>
</dbReference>
<evidence type="ECO:0000256" key="7">
    <source>
        <dbReference type="ARBA" id="ARBA00023295"/>
    </source>
</evidence>
<name>A0A225AJD4_TALAT</name>
<dbReference type="RefSeq" id="XP_020121091.1">
    <property type="nucleotide sequence ID" value="XM_020266018.1"/>
</dbReference>
<dbReference type="SMART" id="SM00636">
    <property type="entry name" value="Glyco_18"/>
    <property type="match status" value="1"/>
</dbReference>
<dbReference type="Gene3D" id="3.10.350.10">
    <property type="entry name" value="LysM domain"/>
    <property type="match status" value="1"/>
</dbReference>
<comment type="caution">
    <text evidence="13">The sequence shown here is derived from an EMBL/GenBank/DDBJ whole genome shotgun (WGS) entry which is preliminary data.</text>
</comment>
<dbReference type="GeneID" id="31003445"/>
<evidence type="ECO:0000256" key="6">
    <source>
        <dbReference type="ARBA" id="ARBA00023277"/>
    </source>
</evidence>
<dbReference type="EC" id="3.2.1.14" evidence="3"/>
<dbReference type="GO" id="GO:0005576">
    <property type="term" value="C:extracellular region"/>
    <property type="evidence" value="ECO:0007669"/>
    <property type="project" value="TreeGrafter"/>
</dbReference>
<comment type="similarity">
    <text evidence="2">Belongs to the glycosyl hydrolase 18 family. Chitinase class V subfamily.</text>
</comment>
<evidence type="ECO:0000259" key="12">
    <source>
        <dbReference type="PROSITE" id="PS51910"/>
    </source>
</evidence>
<dbReference type="PANTHER" id="PTHR11177">
    <property type="entry name" value="CHITINASE"/>
    <property type="match status" value="1"/>
</dbReference>
<evidence type="ECO:0000256" key="9">
    <source>
        <dbReference type="RuleBase" id="RU000489"/>
    </source>
</evidence>
<dbReference type="InterPro" id="IPR036779">
    <property type="entry name" value="LysM_dom_sf"/>
</dbReference>
<proteinExistence type="inferred from homology"/>
<dbReference type="AlphaFoldDB" id="A0A225AJD4"/>
<dbReference type="CDD" id="cd00118">
    <property type="entry name" value="LysM"/>
    <property type="match status" value="1"/>
</dbReference>
<keyword evidence="14" id="KW-1185">Reference proteome</keyword>
<dbReference type="SUPFAM" id="SSF54106">
    <property type="entry name" value="LysM domain"/>
    <property type="match status" value="1"/>
</dbReference>
<comment type="catalytic activity">
    <reaction evidence="1">
        <text>Random endo-hydrolysis of N-acetyl-beta-D-glucosaminide (1-&gt;4)-beta-linkages in chitin and chitodextrins.</text>
        <dbReference type="EC" id="3.2.1.14"/>
    </reaction>
</comment>
<feature type="signal peptide" evidence="10">
    <location>
        <begin position="1"/>
        <end position="18"/>
    </location>
</feature>
<accession>A0A225AJD4</accession>
<dbReference type="SUPFAM" id="SSF54556">
    <property type="entry name" value="Chitinase insertion domain"/>
    <property type="match status" value="1"/>
</dbReference>
<keyword evidence="7 9" id="KW-0326">Glycosidase</keyword>
<dbReference type="InterPro" id="IPR001579">
    <property type="entry name" value="Glyco_hydro_18_chit_AS"/>
</dbReference>
<evidence type="ECO:0000259" key="11">
    <source>
        <dbReference type="PROSITE" id="PS51782"/>
    </source>
</evidence>
<evidence type="ECO:0000256" key="2">
    <source>
        <dbReference type="ARBA" id="ARBA00008682"/>
    </source>
</evidence>
<gene>
    <name evidence="13" type="ORF">UA08_03690</name>
</gene>
<dbReference type="CDD" id="cd06548">
    <property type="entry name" value="GH18_chitinase"/>
    <property type="match status" value="1"/>
</dbReference>
<evidence type="ECO:0000256" key="4">
    <source>
        <dbReference type="ARBA" id="ARBA00022801"/>
    </source>
</evidence>
<dbReference type="GO" id="GO:0008061">
    <property type="term" value="F:chitin binding"/>
    <property type="evidence" value="ECO:0007669"/>
    <property type="project" value="InterPro"/>
</dbReference>
<evidence type="ECO:0000256" key="1">
    <source>
        <dbReference type="ARBA" id="ARBA00000822"/>
    </source>
</evidence>
<dbReference type="EMBL" id="LFMY01000004">
    <property type="protein sequence ID" value="OKL60970.1"/>
    <property type="molecule type" value="Genomic_DNA"/>
</dbReference>
<dbReference type="Pfam" id="PF01476">
    <property type="entry name" value="LysM"/>
    <property type="match status" value="1"/>
</dbReference>
<dbReference type="SUPFAM" id="SSF51445">
    <property type="entry name" value="(Trans)glycosidases"/>
    <property type="match status" value="1"/>
</dbReference>
<evidence type="ECO:0000313" key="13">
    <source>
        <dbReference type="EMBL" id="OKL60970.1"/>
    </source>
</evidence>
<dbReference type="InterPro" id="IPR050314">
    <property type="entry name" value="Glycosyl_Hydrlase_18"/>
</dbReference>
<dbReference type="PROSITE" id="PS51782">
    <property type="entry name" value="LYSM"/>
    <property type="match status" value="1"/>
</dbReference>
<sequence>MYLQGCVSILSLCAVASASVLNYGSHVKSNTGKSSLPRTAAYYANWDIYSAEYYVTDIPASQLTHLIYAFANINSTTGEVYLSDDYADLEYLYPGDDASVPGPNVYGNIKQLFLLKKKHRNLKTMISIGGGTYSANLVPVLASETLRQSFANSAVKLVSNLGFDGIDIDYESVSSTTQAEQFVDLLNKTRSALDTVAANISTTPFLLSFASPAGSQNYDLLDFPSMDKFLDFWNYMGYAYAGSWNTYTGHDANLFYSSKNPRSTPVNTNSSITDYIAKGATPSKINLGSPLYGISFNNTAGPGTPFDGIGDLGTLGEAGTWNDNSLPVPGFNATTFELPEIGASYSYDPVKKYMISYDTPKIAAVKAEYVTEMGLGGTMWWEVSMDKNGTSSLINATVRQYGGESALDQTLNNLNYPTSIYDNLRAGFPENSTTPAPTSTTSSAVSWTSTVAPSRVEPSTTASCTEYHLVVSGDTCYKIWTEYGITAAEFAAMNPYVGSDCANLWLGFYVCVEATSS</sequence>